<sequence length="302" mass="34678">MLNETSHNKWKYTLQPEDEGKKYEEILKRRLHFSRHLLQGLKQGERAWVDGRFTFLSTRGHSGETLSLALQAEEVANIEAEPLPLHIVYEDDYLLAVNKPWGQVVHPTPRYPRSTLGNAVAWHWQSQGQEHVFRPIHRIDRNTSGLVLIAKNRFAHQQLAWQLEHGWVQKRYIGFISGQITENSGQIDGPLRLVPGSFILRQVHPQGQKALTFFRVLRRYPAATLLEFDLKTGRTHQIRVHCQSMGHPLLGDDLYGGDTALIGRQALHSFSYSFRHPAYGRILTLRAPWPADLLDLTRALAL</sequence>
<comment type="function">
    <text evidence="5">Responsible for synthesis of pseudouridine from uracil.</text>
</comment>
<comment type="catalytic activity">
    <reaction evidence="1 5">
        <text>a uridine in RNA = a pseudouridine in RNA</text>
        <dbReference type="Rhea" id="RHEA:48348"/>
        <dbReference type="Rhea" id="RHEA-COMP:12068"/>
        <dbReference type="Rhea" id="RHEA-COMP:12069"/>
        <dbReference type="ChEBI" id="CHEBI:65314"/>
        <dbReference type="ChEBI" id="CHEBI:65315"/>
    </reaction>
</comment>
<dbReference type="CDD" id="cd02869">
    <property type="entry name" value="PseudoU_synth_RluA_like"/>
    <property type="match status" value="1"/>
</dbReference>
<dbReference type="InterPro" id="IPR006145">
    <property type="entry name" value="PsdUridine_synth_RsuA/RluA"/>
</dbReference>
<dbReference type="Proteomes" id="UP001071230">
    <property type="component" value="Unassembled WGS sequence"/>
</dbReference>
<dbReference type="EMBL" id="CDGJ01000058">
    <property type="protein sequence ID" value="CEJ07491.1"/>
    <property type="molecule type" value="Genomic_DNA"/>
</dbReference>
<dbReference type="AlphaFoldDB" id="A0A8S0X011"/>
<keyword evidence="9" id="KW-1185">Reference proteome</keyword>
<evidence type="ECO:0000256" key="5">
    <source>
        <dbReference type="RuleBase" id="RU362028"/>
    </source>
</evidence>
<feature type="active site" evidence="4">
    <location>
        <position position="140"/>
    </location>
</feature>
<reference evidence="8" key="1">
    <citation type="submission" date="2014-11" db="EMBL/GenBank/DDBJ databases">
        <authorList>
            <person name="Hornung B.V."/>
        </authorList>
    </citation>
    <scope>NUCLEOTIDE SEQUENCE</scope>
    <source>
        <strain evidence="8">INE</strain>
    </source>
</reference>
<dbReference type="PROSITE" id="PS01129">
    <property type="entry name" value="PSI_RLU"/>
    <property type="match status" value="1"/>
</dbReference>
<dbReference type="PANTHER" id="PTHR21600:SF44">
    <property type="entry name" value="RIBOSOMAL LARGE SUBUNIT PSEUDOURIDINE SYNTHASE D"/>
    <property type="match status" value="1"/>
</dbReference>
<evidence type="ECO:0000256" key="3">
    <source>
        <dbReference type="ARBA" id="ARBA00023235"/>
    </source>
</evidence>
<dbReference type="Gene3D" id="3.30.2350.10">
    <property type="entry name" value="Pseudouridine synthase"/>
    <property type="match status" value="1"/>
</dbReference>
<dbReference type="InterPro" id="IPR020103">
    <property type="entry name" value="PsdUridine_synth_cat_dom_sf"/>
</dbReference>
<name>A0A8S0X011_9FIRM</name>
<evidence type="ECO:0000256" key="2">
    <source>
        <dbReference type="ARBA" id="ARBA00010876"/>
    </source>
</evidence>
<dbReference type="EMBL" id="LR746496">
    <property type="protein sequence ID" value="CAA7602291.1"/>
    <property type="molecule type" value="Genomic_DNA"/>
</dbReference>
<dbReference type="Proteomes" id="UP000836597">
    <property type="component" value="Chromosome"/>
</dbReference>
<feature type="domain" description="Pseudouridine synthase RsuA/RluA-like" evidence="6">
    <location>
        <begin position="94"/>
        <end position="244"/>
    </location>
</feature>
<dbReference type="PANTHER" id="PTHR21600">
    <property type="entry name" value="MITOCHONDRIAL RNA PSEUDOURIDINE SYNTHASE"/>
    <property type="match status" value="1"/>
</dbReference>
<evidence type="ECO:0000256" key="4">
    <source>
        <dbReference type="PIRSR" id="PIRSR606225-1"/>
    </source>
</evidence>
<organism evidence="7">
    <name type="scientific">Acididesulfobacillus acetoxydans</name>
    <dbReference type="NCBI Taxonomy" id="1561005"/>
    <lineage>
        <taxon>Bacteria</taxon>
        <taxon>Bacillati</taxon>
        <taxon>Bacillota</taxon>
        <taxon>Clostridia</taxon>
        <taxon>Eubacteriales</taxon>
        <taxon>Peptococcaceae</taxon>
        <taxon>Acididesulfobacillus</taxon>
    </lineage>
</organism>
<dbReference type="InterPro" id="IPR006224">
    <property type="entry name" value="PsdUridine_synth_RluA-like_CS"/>
</dbReference>
<proteinExistence type="inferred from homology"/>
<dbReference type="GO" id="GO:0000455">
    <property type="term" value="P:enzyme-directed rRNA pseudouridine synthesis"/>
    <property type="evidence" value="ECO:0007669"/>
    <property type="project" value="TreeGrafter"/>
</dbReference>
<dbReference type="InterPro" id="IPR050188">
    <property type="entry name" value="RluA_PseudoU_synthase"/>
</dbReference>
<dbReference type="GO" id="GO:0009982">
    <property type="term" value="F:pseudouridine synthase activity"/>
    <property type="evidence" value="ECO:0007669"/>
    <property type="project" value="InterPro"/>
</dbReference>
<evidence type="ECO:0000256" key="1">
    <source>
        <dbReference type="ARBA" id="ARBA00000073"/>
    </source>
</evidence>
<comment type="similarity">
    <text evidence="2 5">Belongs to the pseudouridine synthase RluA family.</text>
</comment>
<dbReference type="GO" id="GO:0140098">
    <property type="term" value="F:catalytic activity, acting on RNA"/>
    <property type="evidence" value="ECO:0007669"/>
    <property type="project" value="UniProtKB-ARBA"/>
</dbReference>
<dbReference type="GO" id="GO:0003723">
    <property type="term" value="F:RNA binding"/>
    <property type="evidence" value="ECO:0007669"/>
    <property type="project" value="InterPro"/>
</dbReference>
<dbReference type="NCBIfam" id="TIGR00005">
    <property type="entry name" value="rluA_subfam"/>
    <property type="match status" value="1"/>
</dbReference>
<gene>
    <name evidence="8" type="ORF">DEACI_1957</name>
    <name evidence="7" type="ORF">DEACI_2965</name>
</gene>
<dbReference type="SUPFAM" id="SSF55120">
    <property type="entry name" value="Pseudouridine synthase"/>
    <property type="match status" value="1"/>
</dbReference>
<reference evidence="7" key="2">
    <citation type="submission" date="2020-01" db="EMBL/GenBank/DDBJ databases">
        <authorList>
            <person name="Hornung B."/>
        </authorList>
    </citation>
    <scope>NUCLEOTIDE SEQUENCE</scope>
    <source>
        <strain evidence="7">PacBioINE</strain>
    </source>
</reference>
<evidence type="ECO:0000313" key="7">
    <source>
        <dbReference type="EMBL" id="CAA7602291.1"/>
    </source>
</evidence>
<evidence type="ECO:0000313" key="9">
    <source>
        <dbReference type="Proteomes" id="UP001071230"/>
    </source>
</evidence>
<evidence type="ECO:0000313" key="8">
    <source>
        <dbReference type="EMBL" id="CEJ07491.1"/>
    </source>
</evidence>
<dbReference type="KEGG" id="aacx:DEACI_2965"/>
<keyword evidence="3 5" id="KW-0413">Isomerase</keyword>
<evidence type="ECO:0000259" key="6">
    <source>
        <dbReference type="Pfam" id="PF00849"/>
    </source>
</evidence>
<dbReference type="Pfam" id="PF00849">
    <property type="entry name" value="PseudoU_synth_2"/>
    <property type="match status" value="1"/>
</dbReference>
<protein>
    <recommendedName>
        <fullName evidence="5">Pseudouridine synthase</fullName>
        <ecNumber evidence="5">5.4.99.-</ecNumber>
    </recommendedName>
</protein>
<dbReference type="EC" id="5.4.99.-" evidence="5"/>
<dbReference type="InterPro" id="IPR006225">
    <property type="entry name" value="PsdUridine_synth_RluC/D"/>
</dbReference>
<accession>A0A8S0X011</accession>
<dbReference type="RefSeq" id="WP_240985683.1">
    <property type="nucleotide sequence ID" value="NZ_CDGJ01000058.1"/>
</dbReference>